<name>Q1H076_METFK</name>
<dbReference type="NCBIfam" id="NF038126">
    <property type="entry name" value="PEP_CTERM_FxDxF"/>
    <property type="match status" value="1"/>
</dbReference>
<evidence type="ECO:0000259" key="2">
    <source>
        <dbReference type="Pfam" id="PF07589"/>
    </source>
</evidence>
<feature type="chain" id="PRO_5004189825" description="Ice-binding protein C-terminal domain-containing protein" evidence="1">
    <location>
        <begin position="25"/>
        <end position="178"/>
    </location>
</feature>
<dbReference type="RefSeq" id="WP_011480065.1">
    <property type="nucleotide sequence ID" value="NC_007947.1"/>
</dbReference>
<dbReference type="eggNOG" id="ENOG5030V8T">
    <property type="taxonomic scope" value="Bacteria"/>
</dbReference>
<keyword evidence="1" id="KW-0732">Signal</keyword>
<dbReference type="AlphaFoldDB" id="Q1H076"/>
<dbReference type="Pfam" id="PF07589">
    <property type="entry name" value="PEP-CTERM"/>
    <property type="match status" value="1"/>
</dbReference>
<dbReference type="STRING" id="265072.Mfla_1844"/>
<dbReference type="KEGG" id="mfa:Mfla_1844"/>
<dbReference type="EMBL" id="CP000284">
    <property type="protein sequence ID" value="ABE50111.1"/>
    <property type="molecule type" value="Genomic_DNA"/>
</dbReference>
<evidence type="ECO:0000313" key="3">
    <source>
        <dbReference type="EMBL" id="ABE50111.1"/>
    </source>
</evidence>
<proteinExistence type="predicted"/>
<reference evidence="3 4" key="1">
    <citation type="submission" date="2006-03" db="EMBL/GenBank/DDBJ databases">
        <title>Complete sequence of Methylobacillus flagellatus KT.</title>
        <authorList>
            <consortium name="US DOE Joint Genome Institute"/>
            <person name="Copeland A."/>
            <person name="Lucas S."/>
            <person name="Lapidus A."/>
            <person name="Barry K."/>
            <person name="Detter J.C."/>
            <person name="Glavina del Rio T."/>
            <person name="Hammon N."/>
            <person name="Israni S."/>
            <person name="Dalin E."/>
            <person name="Tice H."/>
            <person name="Pitluck S."/>
            <person name="Brettin T."/>
            <person name="Bruce D."/>
            <person name="Han C."/>
            <person name="Tapia R."/>
            <person name="Saunders E."/>
            <person name="Gilna P."/>
            <person name="Schmutz J."/>
            <person name="Larimer F."/>
            <person name="Land M."/>
            <person name="Kyrpides N."/>
            <person name="Anderson I."/>
            <person name="Richardson P."/>
        </authorList>
    </citation>
    <scope>NUCLEOTIDE SEQUENCE [LARGE SCALE GENOMIC DNA]</scope>
    <source>
        <strain evidence="4">KT / ATCC 51484 / DSM 6875</strain>
    </source>
</reference>
<dbReference type="NCBIfam" id="TIGR02595">
    <property type="entry name" value="PEP_CTERM"/>
    <property type="match status" value="1"/>
</dbReference>
<sequence>MKAMNLKAILLAVSLIGASAGAYANPVLGPDQNASPDIEVYNFVHEGFIGAGTFTHWLAFDIEGYRSVNATISASTPLGTISFEDFDLYTAIDGTLLQEGDTSTPLPVLSFGYLTGNVDGPATYWLKITGSADFPDGFNATYAGTITAAVPEPSTYGMLALGLGLIGFAARGRSKFSA</sequence>
<feature type="domain" description="Ice-binding protein C-terminal" evidence="2">
    <location>
        <begin position="149"/>
        <end position="173"/>
    </location>
</feature>
<keyword evidence="4" id="KW-1185">Reference proteome</keyword>
<gene>
    <name evidence="3" type="ordered locus">Mfla_1844</name>
</gene>
<dbReference type="InterPro" id="IPR013424">
    <property type="entry name" value="Ice-binding_C"/>
</dbReference>
<dbReference type="Proteomes" id="UP000002440">
    <property type="component" value="Chromosome"/>
</dbReference>
<accession>Q1H076</accession>
<organism evidence="3 4">
    <name type="scientific">Methylobacillus flagellatus (strain ATCC 51484 / DSM 6875 / VKM B-1610 / KT)</name>
    <dbReference type="NCBI Taxonomy" id="265072"/>
    <lineage>
        <taxon>Bacteria</taxon>
        <taxon>Pseudomonadati</taxon>
        <taxon>Pseudomonadota</taxon>
        <taxon>Betaproteobacteria</taxon>
        <taxon>Nitrosomonadales</taxon>
        <taxon>Methylophilaceae</taxon>
        <taxon>Methylobacillus</taxon>
    </lineage>
</organism>
<evidence type="ECO:0000313" key="4">
    <source>
        <dbReference type="Proteomes" id="UP000002440"/>
    </source>
</evidence>
<feature type="signal peptide" evidence="1">
    <location>
        <begin position="1"/>
        <end position="24"/>
    </location>
</feature>
<evidence type="ECO:0000256" key="1">
    <source>
        <dbReference type="SAM" id="SignalP"/>
    </source>
</evidence>
<protein>
    <recommendedName>
        <fullName evidence="2">Ice-binding protein C-terminal domain-containing protein</fullName>
    </recommendedName>
</protein>
<dbReference type="HOGENOM" id="CLU_1508913_0_0_4"/>